<proteinExistence type="predicted"/>
<gene>
    <name evidence="2" type="ORF">SAMN06265338_101641</name>
</gene>
<dbReference type="OrthoDB" id="1683318at2"/>
<dbReference type="NCBIfam" id="TIGR00778">
    <property type="entry name" value="ahpD_dom"/>
    <property type="match status" value="1"/>
</dbReference>
<organism evidence="2 3">
    <name type="scientific">Rhodoblastus acidophilus</name>
    <name type="common">Rhodopseudomonas acidophila</name>
    <dbReference type="NCBI Taxonomy" id="1074"/>
    <lineage>
        <taxon>Bacteria</taxon>
        <taxon>Pseudomonadati</taxon>
        <taxon>Pseudomonadota</taxon>
        <taxon>Alphaproteobacteria</taxon>
        <taxon>Hyphomicrobiales</taxon>
        <taxon>Rhodoblastaceae</taxon>
        <taxon>Rhodoblastus</taxon>
    </lineage>
</organism>
<evidence type="ECO:0000313" key="2">
    <source>
        <dbReference type="EMBL" id="SNB59612.1"/>
    </source>
</evidence>
<dbReference type="AlphaFoldDB" id="A0A212QJQ8"/>
<dbReference type="PANTHER" id="PTHR33930">
    <property type="entry name" value="ALKYL HYDROPEROXIDE REDUCTASE AHPD"/>
    <property type="match status" value="1"/>
</dbReference>
<dbReference type="InterPro" id="IPR004675">
    <property type="entry name" value="AhpD_core"/>
</dbReference>
<dbReference type="Pfam" id="PF02627">
    <property type="entry name" value="CMD"/>
    <property type="match status" value="1"/>
</dbReference>
<dbReference type="EMBL" id="FYDG01000001">
    <property type="protein sequence ID" value="SNB59612.1"/>
    <property type="molecule type" value="Genomic_DNA"/>
</dbReference>
<protein>
    <submittedName>
        <fullName evidence="2">Alkylhydroperoxidase AhpD family core domain-containing protein</fullName>
    </submittedName>
</protein>
<sequence length="119" mass="12417">MISDWPQATQTLSALLRDLRGGAGSNETMKNFSALAQSATKAGALDAKTKELIALAIGVAVRCDDCIAFHAKAAAQLGATRAEVEETLAMAIYMGAGPSVMYSSHALQAFNQFSPPKAD</sequence>
<dbReference type="PANTHER" id="PTHR33930:SF2">
    <property type="entry name" value="BLR3452 PROTEIN"/>
    <property type="match status" value="1"/>
</dbReference>
<name>A0A212QJQ8_RHOAC</name>
<dbReference type="RefSeq" id="WP_088519089.1">
    <property type="nucleotide sequence ID" value="NZ_FYDG01000001.1"/>
</dbReference>
<accession>A0A212QJQ8</accession>
<dbReference type="InterPro" id="IPR029032">
    <property type="entry name" value="AhpD-like"/>
</dbReference>
<dbReference type="Proteomes" id="UP000198418">
    <property type="component" value="Unassembled WGS sequence"/>
</dbReference>
<dbReference type="InterPro" id="IPR003779">
    <property type="entry name" value="CMD-like"/>
</dbReference>
<keyword evidence="2" id="KW-0560">Oxidoreductase</keyword>
<keyword evidence="2" id="KW-0575">Peroxidase</keyword>
<evidence type="ECO:0000259" key="1">
    <source>
        <dbReference type="Pfam" id="PF02627"/>
    </source>
</evidence>
<dbReference type="GO" id="GO:0051920">
    <property type="term" value="F:peroxiredoxin activity"/>
    <property type="evidence" value="ECO:0007669"/>
    <property type="project" value="InterPro"/>
</dbReference>
<evidence type="ECO:0000313" key="3">
    <source>
        <dbReference type="Proteomes" id="UP000198418"/>
    </source>
</evidence>
<dbReference type="Gene3D" id="1.20.1290.10">
    <property type="entry name" value="AhpD-like"/>
    <property type="match status" value="1"/>
</dbReference>
<feature type="domain" description="Carboxymuconolactone decarboxylase-like" evidence="1">
    <location>
        <begin position="27"/>
        <end position="108"/>
    </location>
</feature>
<keyword evidence="3" id="KW-1185">Reference proteome</keyword>
<dbReference type="SUPFAM" id="SSF69118">
    <property type="entry name" value="AhpD-like"/>
    <property type="match status" value="1"/>
</dbReference>
<reference evidence="3" key="1">
    <citation type="submission" date="2017-06" db="EMBL/GenBank/DDBJ databases">
        <authorList>
            <person name="Varghese N."/>
            <person name="Submissions S."/>
        </authorList>
    </citation>
    <scope>NUCLEOTIDE SEQUENCE [LARGE SCALE GENOMIC DNA]</scope>
    <source>
        <strain evidence="3">DSM 137</strain>
    </source>
</reference>